<feature type="domain" description="Ig-like" evidence="6">
    <location>
        <begin position="350"/>
        <end position="442"/>
    </location>
</feature>
<keyword evidence="5" id="KW-1133">Transmembrane helix</keyword>
<name>A0AAW0UPL1_SCYPA</name>
<comment type="subcellular location">
    <subcellularLocation>
        <location evidence="1">Membrane</location>
        <topology evidence="1">Single-pass membrane protein</topology>
    </subcellularLocation>
</comment>
<dbReference type="PROSITE" id="PS50835">
    <property type="entry name" value="IG_LIKE"/>
    <property type="match status" value="5"/>
</dbReference>
<organism evidence="8 9">
    <name type="scientific">Scylla paramamosain</name>
    <name type="common">Mud crab</name>
    <dbReference type="NCBI Taxonomy" id="85552"/>
    <lineage>
        <taxon>Eukaryota</taxon>
        <taxon>Metazoa</taxon>
        <taxon>Ecdysozoa</taxon>
        <taxon>Arthropoda</taxon>
        <taxon>Crustacea</taxon>
        <taxon>Multicrustacea</taxon>
        <taxon>Malacostraca</taxon>
        <taxon>Eumalacostraca</taxon>
        <taxon>Eucarida</taxon>
        <taxon>Decapoda</taxon>
        <taxon>Pleocyemata</taxon>
        <taxon>Brachyura</taxon>
        <taxon>Eubrachyura</taxon>
        <taxon>Portunoidea</taxon>
        <taxon>Portunidae</taxon>
        <taxon>Portuninae</taxon>
        <taxon>Scylla</taxon>
    </lineage>
</organism>
<evidence type="ECO:0000256" key="4">
    <source>
        <dbReference type="SAM" id="MobiDB-lite"/>
    </source>
</evidence>
<dbReference type="InterPro" id="IPR003599">
    <property type="entry name" value="Ig_sub"/>
</dbReference>
<dbReference type="Pfam" id="PF13927">
    <property type="entry name" value="Ig_3"/>
    <property type="match status" value="1"/>
</dbReference>
<evidence type="ECO:0000259" key="6">
    <source>
        <dbReference type="PROSITE" id="PS50835"/>
    </source>
</evidence>
<feature type="compositionally biased region" description="Polar residues" evidence="4">
    <location>
        <begin position="758"/>
        <end position="779"/>
    </location>
</feature>
<dbReference type="Gene3D" id="2.60.40.10">
    <property type="entry name" value="Immunoglobulins"/>
    <property type="match status" value="6"/>
</dbReference>
<feature type="domain" description="Ig-like" evidence="6">
    <location>
        <begin position="146"/>
        <end position="244"/>
    </location>
</feature>
<keyword evidence="9" id="KW-1185">Reference proteome</keyword>
<feature type="domain" description="Ig-like" evidence="6">
    <location>
        <begin position="447"/>
        <end position="526"/>
    </location>
</feature>
<comment type="caution">
    <text evidence="8">The sequence shown here is derived from an EMBL/GenBank/DDBJ whole genome shotgun (WGS) entry which is preliminary data.</text>
</comment>
<feature type="transmembrane region" description="Helical" evidence="5">
    <location>
        <begin position="719"/>
        <end position="741"/>
    </location>
</feature>
<dbReference type="SMART" id="SM00409">
    <property type="entry name" value="IG"/>
    <property type="match status" value="4"/>
</dbReference>
<evidence type="ECO:0000256" key="2">
    <source>
        <dbReference type="ARBA" id="ARBA00023136"/>
    </source>
</evidence>
<evidence type="ECO:0000256" key="1">
    <source>
        <dbReference type="ARBA" id="ARBA00004167"/>
    </source>
</evidence>
<evidence type="ECO:0008006" key="10">
    <source>
        <dbReference type="Google" id="ProtNLM"/>
    </source>
</evidence>
<dbReference type="PANTHER" id="PTHR23278">
    <property type="entry name" value="SIDESTEP PROTEIN"/>
    <property type="match status" value="1"/>
</dbReference>
<keyword evidence="5" id="KW-0812">Transmembrane</keyword>
<reference evidence="8 9" key="1">
    <citation type="submission" date="2023-03" db="EMBL/GenBank/DDBJ databases">
        <title>High-quality genome of Scylla paramamosain provides insights in environmental adaptation.</title>
        <authorList>
            <person name="Zhang L."/>
        </authorList>
    </citation>
    <scope>NUCLEOTIDE SEQUENCE [LARGE SCALE GENOMIC DNA]</scope>
    <source>
        <strain evidence="8">LZ_2023a</strain>
        <tissue evidence="8">Muscle</tissue>
    </source>
</reference>
<dbReference type="CDD" id="cd00096">
    <property type="entry name" value="Ig"/>
    <property type="match status" value="1"/>
</dbReference>
<dbReference type="PROSITE" id="PS50853">
    <property type="entry name" value="FN3"/>
    <property type="match status" value="1"/>
</dbReference>
<dbReference type="InterPro" id="IPR013162">
    <property type="entry name" value="CD80_C2-set"/>
</dbReference>
<feature type="domain" description="Ig-like" evidence="6">
    <location>
        <begin position="5"/>
        <end position="111"/>
    </location>
</feature>
<dbReference type="SUPFAM" id="SSF49265">
    <property type="entry name" value="Fibronectin type III"/>
    <property type="match status" value="1"/>
</dbReference>
<gene>
    <name evidence="8" type="ORF">O3P69_001290</name>
</gene>
<dbReference type="InterPro" id="IPR003961">
    <property type="entry name" value="FN3_dom"/>
</dbReference>
<dbReference type="SMART" id="SM00408">
    <property type="entry name" value="IGc2"/>
    <property type="match status" value="1"/>
</dbReference>
<dbReference type="InterPro" id="IPR036116">
    <property type="entry name" value="FN3_sf"/>
</dbReference>
<dbReference type="SMART" id="SM00060">
    <property type="entry name" value="FN3"/>
    <property type="match status" value="1"/>
</dbReference>
<evidence type="ECO:0000313" key="8">
    <source>
        <dbReference type="EMBL" id="KAK8402094.1"/>
    </source>
</evidence>
<dbReference type="InterPro" id="IPR013783">
    <property type="entry name" value="Ig-like_fold"/>
</dbReference>
<dbReference type="SUPFAM" id="SSF48726">
    <property type="entry name" value="Immunoglobulin"/>
    <property type="match status" value="5"/>
</dbReference>
<protein>
    <recommendedName>
        <fullName evidence="10">Nephrin</fullName>
    </recommendedName>
</protein>
<dbReference type="PANTHER" id="PTHR23278:SF19">
    <property type="entry name" value="OBSCURIN"/>
    <property type="match status" value="1"/>
</dbReference>
<feature type="domain" description="Ig-like" evidence="6">
    <location>
        <begin position="250"/>
        <end position="339"/>
    </location>
</feature>
<accession>A0AAW0UPL1</accession>
<evidence type="ECO:0000256" key="5">
    <source>
        <dbReference type="SAM" id="Phobius"/>
    </source>
</evidence>
<dbReference type="EMBL" id="JARAKH010000008">
    <property type="protein sequence ID" value="KAK8402094.1"/>
    <property type="molecule type" value="Genomic_DNA"/>
</dbReference>
<evidence type="ECO:0000256" key="3">
    <source>
        <dbReference type="ARBA" id="ARBA00023157"/>
    </source>
</evidence>
<keyword evidence="2 5" id="KW-0472">Membrane</keyword>
<dbReference type="InterPro" id="IPR003598">
    <property type="entry name" value="Ig_sub2"/>
</dbReference>
<proteinExistence type="predicted"/>
<dbReference type="Proteomes" id="UP001487740">
    <property type="component" value="Unassembled WGS sequence"/>
</dbReference>
<dbReference type="AlphaFoldDB" id="A0AAW0UPL1"/>
<evidence type="ECO:0000259" key="7">
    <source>
        <dbReference type="PROSITE" id="PS50853"/>
    </source>
</evidence>
<keyword evidence="3" id="KW-1015">Disulfide bond</keyword>
<dbReference type="InterPro" id="IPR007110">
    <property type="entry name" value="Ig-like_dom"/>
</dbReference>
<dbReference type="InterPro" id="IPR036179">
    <property type="entry name" value="Ig-like_dom_sf"/>
</dbReference>
<dbReference type="GO" id="GO:0016020">
    <property type="term" value="C:membrane"/>
    <property type="evidence" value="ECO:0007669"/>
    <property type="project" value="UniProtKB-SubCell"/>
</dbReference>
<feature type="domain" description="Fibronectin type-III" evidence="7">
    <location>
        <begin position="547"/>
        <end position="638"/>
    </location>
</feature>
<feature type="region of interest" description="Disordered" evidence="4">
    <location>
        <begin position="754"/>
        <end position="779"/>
    </location>
</feature>
<dbReference type="CDD" id="cd00063">
    <property type="entry name" value="FN3"/>
    <property type="match status" value="1"/>
</dbReference>
<dbReference type="Pfam" id="PF08205">
    <property type="entry name" value="C2-set_2"/>
    <property type="match status" value="1"/>
</dbReference>
<evidence type="ECO:0000313" key="9">
    <source>
        <dbReference type="Proteomes" id="UP001487740"/>
    </source>
</evidence>
<sequence>MERIPVVGVSAVHGGGAALPCDVYHPPQDAINLLLWFRDPLTTPIYRLDGRQEVEMEWWDKTRLGSRAALQVGASLALLRLAPLTDADQGLYTCRVDFRSQPTKTTRVNLTLIVPPASVSVLVGEGVEGGATPLLASSVVGPYLLGDVVVLTCIAHGGRPRPWVVWVEGSRVLDAEMESESYMNITDTLADGLNQTTNTLAGAQTEEPFNTLTLGPLTRGHLLMEFTCTAANSNLTVPAALQITLEMSLPPLTVTILPPQSKALKAGHSYQVACVVVGARPPPAITWWSGHQQVLEATVTSSEEGNVTTSRTSITPSSRDDGSFLRCLAETHGAPATLEDIWPLDVHYMPQATCGFGASLDVANIKEGDDVYFECAIHANPRTTRVSWRHHNTPLVHNVTAGIITSNQSLVLQRVMRQQAGLYSCIAKNDIGEGVSNYLRLDVKYAPVCSPGQVTTYAVGRYEDAEVTCSVDANPPQDSFQWTFNNTADTIDVPQGRFSSSSTHSVITYTPMTSLDYGTLLCWAANEIGSQKEPCVFHIVPAGKPESPGNCTVDRGTPTSARVRCVAGGNGGLSQWFLLDASRQGRKHALNLTAQDTPEFHVTGLWPGGTYQLAIRAANNKGLSTATRLTLASGSNASLYHLHELPWDVVCRSHSRCLIDSKAKPMLISTRGVGSVQPHIQTVPSRRRCVTQGNTPGGEAEGGRDGLTLFLDSLTLPSVLLGLLGLASVLMLLLILLVLMVTLRRRRMPQLVPLTEASRPQSAASKESGQTPAMHSPQRISTCLEEELQAPSEGDTNPDLVAARKGSFSDGRKEAGVAATLLPPERYQYDALPGFFSGAARGSTSDQPASLSPGDLLPPGLHASVTCARGKGAEPRLGMMEVLQICFSLRFLPGVLSAGNCASLACHPCKCEQITERKSTSALQARQIRTM</sequence>